<dbReference type="Proteomes" id="UP000790377">
    <property type="component" value="Unassembled WGS sequence"/>
</dbReference>
<organism evidence="1 2">
    <name type="scientific">Hygrophoropsis aurantiaca</name>
    <dbReference type="NCBI Taxonomy" id="72124"/>
    <lineage>
        <taxon>Eukaryota</taxon>
        <taxon>Fungi</taxon>
        <taxon>Dikarya</taxon>
        <taxon>Basidiomycota</taxon>
        <taxon>Agaricomycotina</taxon>
        <taxon>Agaricomycetes</taxon>
        <taxon>Agaricomycetidae</taxon>
        <taxon>Boletales</taxon>
        <taxon>Coniophorineae</taxon>
        <taxon>Hygrophoropsidaceae</taxon>
        <taxon>Hygrophoropsis</taxon>
    </lineage>
</organism>
<dbReference type="EMBL" id="MU267760">
    <property type="protein sequence ID" value="KAH7909439.1"/>
    <property type="molecule type" value="Genomic_DNA"/>
</dbReference>
<reference evidence="1" key="1">
    <citation type="journal article" date="2021" name="New Phytol.">
        <title>Evolutionary innovations through gain and loss of genes in the ectomycorrhizal Boletales.</title>
        <authorList>
            <person name="Wu G."/>
            <person name="Miyauchi S."/>
            <person name="Morin E."/>
            <person name="Kuo A."/>
            <person name="Drula E."/>
            <person name="Varga T."/>
            <person name="Kohler A."/>
            <person name="Feng B."/>
            <person name="Cao Y."/>
            <person name="Lipzen A."/>
            <person name="Daum C."/>
            <person name="Hundley H."/>
            <person name="Pangilinan J."/>
            <person name="Johnson J."/>
            <person name="Barry K."/>
            <person name="LaButti K."/>
            <person name="Ng V."/>
            <person name="Ahrendt S."/>
            <person name="Min B."/>
            <person name="Choi I.G."/>
            <person name="Park H."/>
            <person name="Plett J.M."/>
            <person name="Magnuson J."/>
            <person name="Spatafora J.W."/>
            <person name="Nagy L.G."/>
            <person name="Henrissat B."/>
            <person name="Grigoriev I.V."/>
            <person name="Yang Z.L."/>
            <person name="Xu J."/>
            <person name="Martin F.M."/>
        </authorList>
    </citation>
    <scope>NUCLEOTIDE SEQUENCE</scope>
    <source>
        <strain evidence="1">ATCC 28755</strain>
    </source>
</reference>
<accession>A0ACB8A8P6</accession>
<keyword evidence="2" id="KW-1185">Reference proteome</keyword>
<evidence type="ECO:0000313" key="1">
    <source>
        <dbReference type="EMBL" id="KAH7909439.1"/>
    </source>
</evidence>
<comment type="caution">
    <text evidence="1">The sequence shown here is derived from an EMBL/GenBank/DDBJ whole genome shotgun (WGS) entry which is preliminary data.</text>
</comment>
<sequence>MRGKRTYRELPDYRIRERRLGREEYRRHELIPSWMKIFKSDRIPPHTASEFATQWYLAGVPEGYPLPSSGPSIRQTEEHTQASKRGNMSVVRLHLTAPTELVGGLGPSMRQTTGRRLVAVTPAQALMIDDHQSRPELRSTGNLFNREMFPSRLAALICFVTASLVAADCVIDTDWSDKSQFMLQLYKKVDCMGLEGYFNMNTPAPCQNLNKDGFNDNVKSWVIQNSWERKIMVYKDKDCKNEYGLNVGHLLSRFRLGYLLGYAYGLCFLFFPFSLDPMPPHPNPSVLSMRYWYGGGVRQTKERAQMSKETIGPHSGYSEGTQQPSTEFVRLA</sequence>
<protein>
    <submittedName>
        <fullName evidence="1">Uncharacterized protein</fullName>
    </submittedName>
</protein>
<name>A0ACB8A8P6_9AGAM</name>
<gene>
    <name evidence="1" type="ORF">BJ138DRAFT_1102684</name>
</gene>
<proteinExistence type="predicted"/>
<evidence type="ECO:0000313" key="2">
    <source>
        <dbReference type="Proteomes" id="UP000790377"/>
    </source>
</evidence>